<gene>
    <name evidence="5" type="primary">LOC103491858</name>
</gene>
<evidence type="ECO:0000313" key="4">
    <source>
        <dbReference type="Proteomes" id="UP001652600"/>
    </source>
</evidence>
<dbReference type="EnsemblPlants" id="MELO3C014759.2.1">
    <property type="protein sequence ID" value="MELO3C014759.2.1"/>
    <property type="gene ID" value="MELO3C014759.2"/>
</dbReference>
<dbReference type="KEGG" id="cmo:103491858"/>
<reference evidence="5" key="2">
    <citation type="submission" date="2025-05" db="UniProtKB">
        <authorList>
            <consortium name="RefSeq"/>
        </authorList>
    </citation>
    <scope>IDENTIFICATION</scope>
    <source>
        <tissue evidence="5">Stem</tissue>
    </source>
</reference>
<evidence type="ECO:0000256" key="2">
    <source>
        <dbReference type="SAM" id="Phobius"/>
    </source>
</evidence>
<dbReference type="eggNOG" id="ENOG502R8YE">
    <property type="taxonomic scope" value="Eukaryota"/>
</dbReference>
<dbReference type="InterPro" id="IPR008480">
    <property type="entry name" value="DUF761_pln"/>
</dbReference>
<dbReference type="Gramene" id="MELO3C014759.2.1">
    <property type="protein sequence ID" value="MELO3C014759.2.1"/>
    <property type="gene ID" value="MELO3C014759.2"/>
</dbReference>
<keyword evidence="2" id="KW-0812">Transmembrane</keyword>
<name>A0A1S3BNR6_CUCME</name>
<dbReference type="GeneID" id="103491858"/>
<proteinExistence type="predicted"/>
<feature type="transmembrane region" description="Helical" evidence="2">
    <location>
        <begin position="34"/>
        <end position="55"/>
    </location>
</feature>
<accession>A0A9I9D8A6</accession>
<evidence type="ECO:0000256" key="1">
    <source>
        <dbReference type="SAM" id="MobiDB-lite"/>
    </source>
</evidence>
<dbReference type="PANTHER" id="PTHR33265:SF6">
    <property type="entry name" value="OS01G0930500 PROTEIN"/>
    <property type="match status" value="1"/>
</dbReference>
<organism evidence="4 5">
    <name type="scientific">Cucumis melo</name>
    <name type="common">Muskmelon</name>
    <dbReference type="NCBI Taxonomy" id="3656"/>
    <lineage>
        <taxon>Eukaryota</taxon>
        <taxon>Viridiplantae</taxon>
        <taxon>Streptophyta</taxon>
        <taxon>Embryophyta</taxon>
        <taxon>Tracheophyta</taxon>
        <taxon>Spermatophyta</taxon>
        <taxon>Magnoliopsida</taxon>
        <taxon>eudicotyledons</taxon>
        <taxon>Gunneridae</taxon>
        <taxon>Pentapetalae</taxon>
        <taxon>rosids</taxon>
        <taxon>fabids</taxon>
        <taxon>Cucurbitales</taxon>
        <taxon>Cucurbitaceae</taxon>
        <taxon>Benincaseae</taxon>
        <taxon>Cucumis</taxon>
    </lineage>
</organism>
<keyword evidence="4" id="KW-1185">Reference proteome</keyword>
<dbReference type="Pfam" id="PF05553">
    <property type="entry name" value="DUF761"/>
    <property type="match status" value="1"/>
</dbReference>
<accession>A0A1S3BNR6</accession>
<keyword evidence="2" id="KW-1133">Transmembrane helix</keyword>
<feature type="compositionally biased region" description="Acidic residues" evidence="1">
    <location>
        <begin position="204"/>
        <end position="217"/>
    </location>
</feature>
<dbReference type="RefSeq" id="XP_008450198.2">
    <property type="nucleotide sequence ID" value="XM_008451976.2"/>
</dbReference>
<dbReference type="PANTHER" id="PTHR33265">
    <property type="entry name" value="AVR9/CF-9 RAPIDLY ELICITED PROTEIN-RELATED"/>
    <property type="match status" value="1"/>
</dbReference>
<protein>
    <submittedName>
        <fullName evidence="5">Uncharacterized protein LOC103491858</fullName>
    </submittedName>
</protein>
<sequence length="306" mass="36029">MERWLDLNFQVQERCFLCPTSTSLHFPIKIQHTLFCFLISLFHFLLFFSGFSLLLRGPPNLVATKKPNPISSKKKEKKFIMGLQSCVRAKRLWNVLKVTLILMARKGLISKRRFIMDMNLMVKRGKVFRKSVTNYFMFHHHHNHSSHRDMTCGGFGIQDYEFSCSNTPINSVFSHMSKRSTKYQTYFPCINLPVEMETRRQQQDDDEEEEEEEEDSYQEAKADSYLLMTPENTLNNHLQYNGCSFALSPAMEAVSPFNVRISNYSSEEENEISSESGQVDNQAEEFIRRFYEQLKMQKRLQLLQYN</sequence>
<feature type="region of interest" description="Disordered" evidence="1">
    <location>
        <begin position="198"/>
        <end position="220"/>
    </location>
</feature>
<reference evidence="3" key="1">
    <citation type="submission" date="2023-03" db="UniProtKB">
        <authorList>
            <consortium name="EnsemblPlants"/>
        </authorList>
    </citation>
    <scope>IDENTIFICATION</scope>
</reference>
<dbReference type="InParanoid" id="A0A1S3BNR6"/>
<evidence type="ECO:0000313" key="3">
    <source>
        <dbReference type="EnsemblPlants" id="MELO3C014759.2.1"/>
    </source>
</evidence>
<dbReference type="AlphaFoldDB" id="A0A1S3BNR6"/>
<evidence type="ECO:0000313" key="5">
    <source>
        <dbReference type="RefSeq" id="XP_008450198.2"/>
    </source>
</evidence>
<dbReference type="Proteomes" id="UP001652600">
    <property type="component" value="Chromosome 6"/>
</dbReference>
<keyword evidence="2" id="KW-0472">Membrane</keyword>